<accession>A0A645E4H3</accession>
<reference evidence="1" key="1">
    <citation type="submission" date="2019-08" db="EMBL/GenBank/DDBJ databases">
        <authorList>
            <person name="Kucharzyk K."/>
            <person name="Murdoch R.W."/>
            <person name="Higgins S."/>
            <person name="Loffler F."/>
        </authorList>
    </citation>
    <scope>NUCLEOTIDE SEQUENCE</scope>
</reference>
<organism evidence="1">
    <name type="scientific">bioreactor metagenome</name>
    <dbReference type="NCBI Taxonomy" id="1076179"/>
    <lineage>
        <taxon>unclassified sequences</taxon>
        <taxon>metagenomes</taxon>
        <taxon>ecological metagenomes</taxon>
    </lineage>
</organism>
<proteinExistence type="predicted"/>
<protein>
    <submittedName>
        <fullName evidence="1">Uncharacterized protein</fullName>
    </submittedName>
</protein>
<dbReference type="AlphaFoldDB" id="A0A645E4H3"/>
<sequence length="130" mass="15130">MMITTLRIVQCHINDTVIFQCNTQRNKSAVMPYLPIAPATALQQHLGAWSQITGFYFIKIIFRHHRAHYIHRTCCRTCPNRLIETLPEKPSTVQRSRSSVGVMFKISRIFVGIIKHHRGNIFRIYSFICS</sequence>
<dbReference type="EMBL" id="VSSQ01042981">
    <property type="protein sequence ID" value="MPM96617.1"/>
    <property type="molecule type" value="Genomic_DNA"/>
</dbReference>
<evidence type="ECO:0000313" key="1">
    <source>
        <dbReference type="EMBL" id="MPM96617.1"/>
    </source>
</evidence>
<comment type="caution">
    <text evidence="1">The sequence shown here is derived from an EMBL/GenBank/DDBJ whole genome shotgun (WGS) entry which is preliminary data.</text>
</comment>
<gene>
    <name evidence="1" type="ORF">SDC9_143782</name>
</gene>
<name>A0A645E4H3_9ZZZZ</name>